<dbReference type="EMBL" id="RPFW01000003">
    <property type="protein sequence ID" value="TVZ04493.1"/>
    <property type="molecule type" value="Genomic_DNA"/>
</dbReference>
<evidence type="ECO:0000256" key="1">
    <source>
        <dbReference type="ARBA" id="ARBA00005272"/>
    </source>
</evidence>
<feature type="region of interest" description="Disordered" evidence="8">
    <location>
        <begin position="410"/>
        <end position="439"/>
    </location>
</feature>
<dbReference type="GO" id="GO:0050136">
    <property type="term" value="F:NADH dehydrogenase (quinone) (non-electrogenic) activity"/>
    <property type="evidence" value="ECO:0007669"/>
    <property type="project" value="UniProtKB-EC"/>
</dbReference>
<dbReference type="InterPro" id="IPR023753">
    <property type="entry name" value="FAD/NAD-binding_dom"/>
</dbReference>
<feature type="domain" description="FAD/NAD(P)-binding" evidence="9">
    <location>
        <begin position="6"/>
        <end position="317"/>
    </location>
</feature>
<dbReference type="PRINTS" id="PR00368">
    <property type="entry name" value="FADPNR"/>
</dbReference>
<evidence type="ECO:0000256" key="6">
    <source>
        <dbReference type="ARBA" id="ARBA00023027"/>
    </source>
</evidence>
<comment type="catalytic activity">
    <reaction evidence="7">
        <text>a quinone + NADH + H(+) = a quinol + NAD(+)</text>
        <dbReference type="Rhea" id="RHEA:46160"/>
        <dbReference type="ChEBI" id="CHEBI:15378"/>
        <dbReference type="ChEBI" id="CHEBI:24646"/>
        <dbReference type="ChEBI" id="CHEBI:57540"/>
        <dbReference type="ChEBI" id="CHEBI:57945"/>
        <dbReference type="ChEBI" id="CHEBI:132124"/>
        <dbReference type="EC" id="1.6.5.9"/>
    </reaction>
</comment>
<keyword evidence="6" id="KW-0520">NAD</keyword>
<evidence type="ECO:0000259" key="9">
    <source>
        <dbReference type="Pfam" id="PF07992"/>
    </source>
</evidence>
<dbReference type="PANTHER" id="PTHR43706">
    <property type="entry name" value="NADH DEHYDROGENASE"/>
    <property type="match status" value="1"/>
</dbReference>
<comment type="caution">
    <text evidence="10">The sequence shown here is derived from an EMBL/GenBank/DDBJ whole genome shotgun (WGS) entry which is preliminary data.</text>
</comment>
<keyword evidence="11" id="KW-1185">Reference proteome</keyword>
<dbReference type="Proteomes" id="UP000460272">
    <property type="component" value="Unassembled WGS sequence"/>
</dbReference>
<evidence type="ECO:0000313" key="10">
    <source>
        <dbReference type="EMBL" id="TVZ04493.1"/>
    </source>
</evidence>
<keyword evidence="4" id="KW-0274">FAD</keyword>
<gene>
    <name evidence="10" type="ORF">EAS64_19230</name>
</gene>
<keyword evidence="3" id="KW-0285">Flavoprotein</keyword>
<comment type="similarity">
    <text evidence="1">Belongs to the NADH dehydrogenase family.</text>
</comment>
<evidence type="ECO:0000256" key="3">
    <source>
        <dbReference type="ARBA" id="ARBA00022630"/>
    </source>
</evidence>
<reference evidence="10 11" key="1">
    <citation type="submission" date="2018-11" db="EMBL/GenBank/DDBJ databases">
        <title>Trebonia kvetii gen.nov., sp.nov., a novel acidophilic actinobacterium, and proposal of the new actinobacterial family Treboniaceae fam. nov.</title>
        <authorList>
            <person name="Rapoport D."/>
            <person name="Sagova-Mareckova M."/>
            <person name="Sedlacek I."/>
            <person name="Provaznik J."/>
            <person name="Kralova S."/>
            <person name="Pavlinic D."/>
            <person name="Benes V."/>
            <person name="Kopecky J."/>
        </authorList>
    </citation>
    <scope>NUCLEOTIDE SEQUENCE [LARGE SCALE GENOMIC DNA]</scope>
    <source>
        <strain evidence="10 11">15Tr583</strain>
    </source>
</reference>
<dbReference type="AlphaFoldDB" id="A0A6P2C4R0"/>
<proteinExistence type="inferred from homology"/>
<evidence type="ECO:0000313" key="11">
    <source>
        <dbReference type="Proteomes" id="UP000460272"/>
    </source>
</evidence>
<dbReference type="InterPro" id="IPR045024">
    <property type="entry name" value="NDH-2"/>
</dbReference>
<accession>A0A6P2C4R0</accession>
<dbReference type="Pfam" id="PF07992">
    <property type="entry name" value="Pyr_redox_2"/>
    <property type="match status" value="1"/>
</dbReference>
<dbReference type="InterPro" id="IPR036188">
    <property type="entry name" value="FAD/NAD-bd_sf"/>
</dbReference>
<dbReference type="RefSeq" id="WP_145854506.1">
    <property type="nucleotide sequence ID" value="NZ_RPFW01000003.1"/>
</dbReference>
<dbReference type="OrthoDB" id="9781621at2"/>
<dbReference type="EC" id="1.6.5.9" evidence="2"/>
<evidence type="ECO:0000256" key="8">
    <source>
        <dbReference type="SAM" id="MobiDB-lite"/>
    </source>
</evidence>
<sequence>MTDSAHVVIVGAGFAGQSAVAGLRKTGLRVTVIDKNLYSTFQPLLYQVATGGLNPGDVSPPVGGFTAKRHARYIRGELAEIDQESRVLRLEGGREVGYDYLILATGMSANYFGIPGAAENTFGLYTRADSIVLRDHIMNGFEWLSADPDRRREFSVTMVGGGATGVELAGTLGELRNEVLHATFPDVDPERVHIRLVEMAPELLMPFSPKLRAYTKRQLEDRGVDIRLNSRIREVTPDHVILADGTSLPSDLTVWTAGVAAHPSVAAWGLKQGKGGRLLTGPDLRVEGSERIFAAGDMALYEAEPSPQLAQPALQEGKHAARQIVRLVHGQPTEPFHYHDKGTMATIGRRSAVVQLARGARFTGTIAWFAWLGLHLVYLLGGRNRVATLINLSWRYIAWGHGGGVIVGDEPTAPLHGETGQAAERESLPQGSTTSRSNP</sequence>
<name>A0A6P2C4R0_9ACTN</name>
<evidence type="ECO:0000256" key="7">
    <source>
        <dbReference type="ARBA" id="ARBA00047599"/>
    </source>
</evidence>
<evidence type="ECO:0000256" key="5">
    <source>
        <dbReference type="ARBA" id="ARBA00023002"/>
    </source>
</evidence>
<dbReference type="PANTHER" id="PTHR43706:SF47">
    <property type="entry name" value="EXTERNAL NADH-UBIQUINONE OXIDOREDUCTASE 1, MITOCHONDRIAL-RELATED"/>
    <property type="match status" value="1"/>
</dbReference>
<keyword evidence="5" id="KW-0560">Oxidoreductase</keyword>
<evidence type="ECO:0000256" key="2">
    <source>
        <dbReference type="ARBA" id="ARBA00012637"/>
    </source>
</evidence>
<feature type="compositionally biased region" description="Polar residues" evidence="8">
    <location>
        <begin position="429"/>
        <end position="439"/>
    </location>
</feature>
<evidence type="ECO:0000256" key="4">
    <source>
        <dbReference type="ARBA" id="ARBA00022827"/>
    </source>
</evidence>
<organism evidence="10 11">
    <name type="scientific">Trebonia kvetii</name>
    <dbReference type="NCBI Taxonomy" id="2480626"/>
    <lineage>
        <taxon>Bacteria</taxon>
        <taxon>Bacillati</taxon>
        <taxon>Actinomycetota</taxon>
        <taxon>Actinomycetes</taxon>
        <taxon>Streptosporangiales</taxon>
        <taxon>Treboniaceae</taxon>
        <taxon>Trebonia</taxon>
    </lineage>
</organism>
<dbReference type="PRINTS" id="PR00411">
    <property type="entry name" value="PNDRDTASEI"/>
</dbReference>
<protein>
    <recommendedName>
        <fullName evidence="2">NADH:ubiquinone reductase (non-electrogenic)</fullName>
        <ecNumber evidence="2">1.6.5.9</ecNumber>
    </recommendedName>
</protein>
<dbReference type="Gene3D" id="3.50.50.100">
    <property type="match status" value="1"/>
</dbReference>
<dbReference type="SUPFAM" id="SSF51905">
    <property type="entry name" value="FAD/NAD(P)-binding domain"/>
    <property type="match status" value="1"/>
</dbReference>